<keyword evidence="2" id="KW-0548">Nucleotidyltransferase</keyword>
<evidence type="ECO:0000313" key="2">
    <source>
        <dbReference type="EMBL" id="QNO57342.1"/>
    </source>
</evidence>
<dbReference type="EC" id="2.7.7.-" evidence="2"/>
<protein>
    <submittedName>
        <fullName evidence="2">DNA primase DnaG</fullName>
        <ecNumber evidence="2">2.7.7.-</ecNumber>
    </submittedName>
</protein>
<reference evidence="2" key="1">
    <citation type="submission" date="2020-06" db="EMBL/GenBank/DDBJ databases">
        <title>Unique genomic features of the anaerobic methanotrophic archaea.</title>
        <authorList>
            <person name="Chadwick G.L."/>
            <person name="Skennerton C.T."/>
            <person name="Laso-Perez R."/>
            <person name="Leu A.O."/>
            <person name="Speth D.R."/>
            <person name="Yu H."/>
            <person name="Morgan-Lang C."/>
            <person name="Hatzenpichler R."/>
            <person name="Goudeau D."/>
            <person name="Malmstrom R."/>
            <person name="Brazelton W.J."/>
            <person name="Woyke T."/>
            <person name="Hallam S.J."/>
            <person name="Tyson G.W."/>
            <person name="Wegener G."/>
            <person name="Boetius A."/>
            <person name="Orphan V."/>
        </authorList>
    </citation>
    <scope>NUCLEOTIDE SEQUENCE</scope>
</reference>
<gene>
    <name evidence="2" type="primary">dnaG</name>
    <name evidence="2" type="ORF">GHLBPCAD_00031</name>
</gene>
<evidence type="ECO:0000256" key="1">
    <source>
        <dbReference type="SAM" id="MobiDB-lite"/>
    </source>
</evidence>
<name>A0A7G9ZAQ8_9EURY</name>
<organism evidence="2">
    <name type="scientific">Candidatus Methanophaga sp. ANME-1 ERB7</name>
    <dbReference type="NCBI Taxonomy" id="2759913"/>
    <lineage>
        <taxon>Archaea</taxon>
        <taxon>Methanobacteriati</taxon>
        <taxon>Methanobacteriota</taxon>
        <taxon>Stenosarchaea group</taxon>
        <taxon>Methanomicrobia</taxon>
        <taxon>Candidatus Methanophagales</taxon>
        <taxon>Candidatus Methanophagaceae</taxon>
        <taxon>Candidatus Methanophaga</taxon>
    </lineage>
</organism>
<proteinExistence type="predicted"/>
<accession>A0A7G9ZAQ8</accession>
<feature type="compositionally biased region" description="Polar residues" evidence="1">
    <location>
        <begin position="17"/>
        <end position="26"/>
    </location>
</feature>
<dbReference type="GO" id="GO:0016779">
    <property type="term" value="F:nucleotidyltransferase activity"/>
    <property type="evidence" value="ECO:0007669"/>
    <property type="project" value="UniProtKB-KW"/>
</dbReference>
<sequence length="148" mass="16757">MKRGRLSYKEITKSLHNKTSVEQQGYTKREPAPTRVIQRKKTKEVKEVKEVKLSTNPFKTDLDELEGTFKARLLDKDKKLVKETTVRDLAKELKEIAGNANSVVFDGVITQRIVDLAKEKDLEYVVGLKMGDVVKRPASLKILTAESA</sequence>
<keyword evidence="2" id="KW-0808">Transferase</keyword>
<dbReference type="EMBL" id="MT631685">
    <property type="protein sequence ID" value="QNO57342.1"/>
    <property type="molecule type" value="Genomic_DNA"/>
</dbReference>
<dbReference type="AlphaFoldDB" id="A0A7G9ZAQ8"/>
<feature type="region of interest" description="Disordered" evidence="1">
    <location>
        <begin position="1"/>
        <end position="41"/>
    </location>
</feature>